<keyword evidence="3" id="KW-1185">Reference proteome</keyword>
<dbReference type="PROSITE" id="PS50181">
    <property type="entry name" value="FBOX"/>
    <property type="match status" value="1"/>
</dbReference>
<dbReference type="PANTHER" id="PTHR34223:SF28">
    <property type="entry name" value="OS09G0548034 PROTEIN"/>
    <property type="match status" value="1"/>
</dbReference>
<feature type="domain" description="F-box" evidence="1">
    <location>
        <begin position="21"/>
        <end position="57"/>
    </location>
</feature>
<dbReference type="Gene3D" id="1.20.1280.50">
    <property type="match status" value="1"/>
</dbReference>
<dbReference type="InterPro" id="IPR053781">
    <property type="entry name" value="F-box_AtFBL13-like"/>
</dbReference>
<dbReference type="Pfam" id="PF00646">
    <property type="entry name" value="F-box"/>
    <property type="match status" value="1"/>
</dbReference>
<gene>
    <name evidence="2" type="ORF">QYE76_049791</name>
</gene>
<dbReference type="InterPro" id="IPR053197">
    <property type="entry name" value="F-box_SCFL_complex_component"/>
</dbReference>
<proteinExistence type="predicted"/>
<dbReference type="InterPro" id="IPR036047">
    <property type="entry name" value="F-box-like_dom_sf"/>
</dbReference>
<evidence type="ECO:0000259" key="1">
    <source>
        <dbReference type="PROSITE" id="PS50181"/>
    </source>
</evidence>
<reference evidence="2" key="1">
    <citation type="submission" date="2023-07" db="EMBL/GenBank/DDBJ databases">
        <title>A chromosome-level genome assembly of Lolium multiflorum.</title>
        <authorList>
            <person name="Chen Y."/>
            <person name="Copetti D."/>
            <person name="Kolliker R."/>
            <person name="Studer B."/>
        </authorList>
    </citation>
    <scope>NUCLEOTIDE SEQUENCE</scope>
    <source>
        <strain evidence="2">02402/16</strain>
        <tissue evidence="2">Leaf</tissue>
    </source>
</reference>
<sequence>MSAPAPITLGCKSAQGTSNGDDRLSSLPDAMLHHMTSFLPMPEVVRTSLLSPRWRYLWTSTPFIHIDHLDFQNDIGYWIEVDMMEKFVDQLLFLRDKTASLDEARIFISHSDNGKSFAWIHHALKA</sequence>
<dbReference type="AlphaFoldDB" id="A0AAD8SNP2"/>
<comment type="caution">
    <text evidence="2">The sequence shown here is derived from an EMBL/GenBank/DDBJ whole genome shotgun (WGS) entry which is preliminary data.</text>
</comment>
<dbReference type="PANTHER" id="PTHR34223">
    <property type="entry name" value="OS11G0201299 PROTEIN"/>
    <property type="match status" value="1"/>
</dbReference>
<evidence type="ECO:0000313" key="2">
    <source>
        <dbReference type="EMBL" id="KAK1661632.1"/>
    </source>
</evidence>
<organism evidence="2 3">
    <name type="scientific">Lolium multiflorum</name>
    <name type="common">Italian ryegrass</name>
    <name type="synonym">Lolium perenne subsp. multiflorum</name>
    <dbReference type="NCBI Taxonomy" id="4521"/>
    <lineage>
        <taxon>Eukaryota</taxon>
        <taxon>Viridiplantae</taxon>
        <taxon>Streptophyta</taxon>
        <taxon>Embryophyta</taxon>
        <taxon>Tracheophyta</taxon>
        <taxon>Spermatophyta</taxon>
        <taxon>Magnoliopsida</taxon>
        <taxon>Liliopsida</taxon>
        <taxon>Poales</taxon>
        <taxon>Poaceae</taxon>
        <taxon>BOP clade</taxon>
        <taxon>Pooideae</taxon>
        <taxon>Poodae</taxon>
        <taxon>Poeae</taxon>
        <taxon>Poeae Chloroplast Group 2 (Poeae type)</taxon>
        <taxon>Loliodinae</taxon>
        <taxon>Loliinae</taxon>
        <taxon>Lolium</taxon>
    </lineage>
</organism>
<dbReference type="EMBL" id="JAUUTY010000003">
    <property type="protein sequence ID" value="KAK1661632.1"/>
    <property type="molecule type" value="Genomic_DNA"/>
</dbReference>
<protein>
    <recommendedName>
        <fullName evidence="1">F-box domain-containing protein</fullName>
    </recommendedName>
</protein>
<dbReference type="SUPFAM" id="SSF81383">
    <property type="entry name" value="F-box domain"/>
    <property type="match status" value="1"/>
</dbReference>
<dbReference type="Proteomes" id="UP001231189">
    <property type="component" value="Unassembled WGS sequence"/>
</dbReference>
<name>A0AAD8SNP2_LOLMU</name>
<accession>A0AAD8SNP2</accession>
<evidence type="ECO:0000313" key="3">
    <source>
        <dbReference type="Proteomes" id="UP001231189"/>
    </source>
</evidence>
<dbReference type="CDD" id="cd22160">
    <property type="entry name" value="F-box_AtFBL13-like"/>
    <property type="match status" value="1"/>
</dbReference>
<dbReference type="InterPro" id="IPR001810">
    <property type="entry name" value="F-box_dom"/>
</dbReference>